<dbReference type="InterPro" id="IPR007387">
    <property type="entry name" value="TRAP_DctQ"/>
</dbReference>
<keyword evidence="2 9" id="KW-0813">Transport</keyword>
<protein>
    <recommendedName>
        <fullName evidence="9">TRAP transporter small permease protein</fullName>
    </recommendedName>
</protein>
<feature type="transmembrane region" description="Helical" evidence="9">
    <location>
        <begin position="50"/>
        <end position="70"/>
    </location>
</feature>
<evidence type="ECO:0000256" key="9">
    <source>
        <dbReference type="RuleBase" id="RU369079"/>
    </source>
</evidence>
<dbReference type="Pfam" id="PF04290">
    <property type="entry name" value="DctQ"/>
    <property type="match status" value="1"/>
</dbReference>
<organism evidence="11 12">
    <name type="scientific">Dinoroseobacter shibae (strain DSM 16493 / NCIMB 14021 / DFL 12)</name>
    <dbReference type="NCBI Taxonomy" id="398580"/>
    <lineage>
        <taxon>Bacteria</taxon>
        <taxon>Pseudomonadati</taxon>
        <taxon>Pseudomonadota</taxon>
        <taxon>Alphaproteobacteria</taxon>
        <taxon>Rhodobacterales</taxon>
        <taxon>Roseobacteraceae</taxon>
        <taxon>Dinoroseobacter</taxon>
    </lineage>
</organism>
<feature type="transmembrane region" description="Helical" evidence="9">
    <location>
        <begin position="115"/>
        <end position="132"/>
    </location>
</feature>
<name>A8LR04_DINSH</name>
<dbReference type="PANTHER" id="PTHR35011">
    <property type="entry name" value="2,3-DIKETO-L-GULONATE TRAP TRANSPORTER SMALL PERMEASE PROTEIN YIAM"/>
    <property type="match status" value="1"/>
</dbReference>
<dbReference type="GO" id="GO:0005886">
    <property type="term" value="C:plasma membrane"/>
    <property type="evidence" value="ECO:0007669"/>
    <property type="project" value="UniProtKB-SubCell"/>
</dbReference>
<evidence type="ECO:0000256" key="5">
    <source>
        <dbReference type="ARBA" id="ARBA00022692"/>
    </source>
</evidence>
<evidence type="ECO:0000256" key="2">
    <source>
        <dbReference type="ARBA" id="ARBA00022448"/>
    </source>
</evidence>
<feature type="domain" description="Tripartite ATP-independent periplasmic transporters DctQ component" evidence="10">
    <location>
        <begin position="92"/>
        <end position="221"/>
    </location>
</feature>
<dbReference type="EMBL" id="CP000830">
    <property type="protein sequence ID" value="ABV92547.1"/>
    <property type="molecule type" value="Genomic_DNA"/>
</dbReference>
<dbReference type="eggNOG" id="COG3090">
    <property type="taxonomic scope" value="Bacteria"/>
</dbReference>
<comment type="function">
    <text evidence="9">Part of the tripartite ATP-independent periplasmic (TRAP) transport system.</text>
</comment>
<feature type="transmembrane region" description="Helical" evidence="9">
    <location>
        <begin position="195"/>
        <end position="215"/>
    </location>
</feature>
<feature type="transmembrane region" description="Helical" evidence="9">
    <location>
        <begin position="82"/>
        <end position="100"/>
    </location>
</feature>
<keyword evidence="12" id="KW-1185">Reference proteome</keyword>
<evidence type="ECO:0000256" key="1">
    <source>
        <dbReference type="ARBA" id="ARBA00004429"/>
    </source>
</evidence>
<dbReference type="Proteomes" id="UP000006833">
    <property type="component" value="Chromosome"/>
</dbReference>
<comment type="subcellular location">
    <subcellularLocation>
        <location evidence="1 9">Cell inner membrane</location>
        <topology evidence="1 9">Multi-pass membrane protein</topology>
    </subcellularLocation>
</comment>
<dbReference type="HOGENOM" id="CLU_086356_3_1_5"/>
<feature type="transmembrane region" description="Helical" evidence="9">
    <location>
        <begin position="153"/>
        <end position="175"/>
    </location>
</feature>
<evidence type="ECO:0000256" key="6">
    <source>
        <dbReference type="ARBA" id="ARBA00022989"/>
    </source>
</evidence>
<keyword evidence="6 9" id="KW-1133">Transmembrane helix</keyword>
<gene>
    <name evidence="11" type="ordered locus">Dshi_0802</name>
</gene>
<dbReference type="AlphaFoldDB" id="A8LR04"/>
<dbReference type="KEGG" id="dsh:Dshi_0802"/>
<keyword evidence="4 9" id="KW-0997">Cell inner membrane</keyword>
<dbReference type="InterPro" id="IPR055348">
    <property type="entry name" value="DctQ"/>
</dbReference>
<dbReference type="STRING" id="398580.Dshi_0802"/>
<evidence type="ECO:0000256" key="3">
    <source>
        <dbReference type="ARBA" id="ARBA00022475"/>
    </source>
</evidence>
<keyword evidence="7 9" id="KW-0472">Membrane</keyword>
<evidence type="ECO:0000313" key="12">
    <source>
        <dbReference type="Proteomes" id="UP000006833"/>
    </source>
</evidence>
<evidence type="ECO:0000256" key="8">
    <source>
        <dbReference type="ARBA" id="ARBA00038436"/>
    </source>
</evidence>
<evidence type="ECO:0000256" key="7">
    <source>
        <dbReference type="ARBA" id="ARBA00023136"/>
    </source>
</evidence>
<sequence>MGAPRPGQPGDTTKREEGQMELWSDLSALISALGSQDSWTIRQALAPNTVYVFATAFLVVSGLALAWVYHHVPIIERYFERTVMVTCYLATAGIIFWGVVDRFVFSNQQPWSTTIPPFLFMIMALFGAAYNIRLRTHLSFSEFRTNMPRRAQFACLWLDFALWFGFAVILLVTTARVVALSASNFQIVLGTDNTMQWWFLLSAPVAATLMAARAVENIQDDIDNYRNDKPLISQAVIGGDAG</sequence>
<evidence type="ECO:0000313" key="11">
    <source>
        <dbReference type="EMBL" id="ABV92547.1"/>
    </source>
</evidence>
<evidence type="ECO:0000259" key="10">
    <source>
        <dbReference type="Pfam" id="PF04290"/>
    </source>
</evidence>
<accession>A8LR04</accession>
<reference evidence="12" key="1">
    <citation type="journal article" date="2010" name="ISME J.">
        <title>The complete genome sequence of the algal symbiont Dinoroseobacter shibae: a hitchhiker's guide to life in the sea.</title>
        <authorList>
            <person name="Wagner-Dobler I."/>
            <person name="Ballhausen B."/>
            <person name="Berger M."/>
            <person name="Brinkhoff T."/>
            <person name="Buchholz I."/>
            <person name="Bunk B."/>
            <person name="Cypionka H."/>
            <person name="Daniel R."/>
            <person name="Drepper T."/>
            <person name="Gerdts G."/>
            <person name="Hahnke S."/>
            <person name="Han C."/>
            <person name="Jahn D."/>
            <person name="Kalhoefer D."/>
            <person name="Kiss H."/>
            <person name="Klenk H.P."/>
            <person name="Kyrpides N."/>
            <person name="Liebl W."/>
            <person name="Liesegang H."/>
            <person name="Meincke L."/>
            <person name="Pati A."/>
            <person name="Petersen J."/>
            <person name="Piekarski T."/>
            <person name="Pommerenke C."/>
            <person name="Pradella S."/>
            <person name="Pukall R."/>
            <person name="Rabus R."/>
            <person name="Stackebrandt E."/>
            <person name="Thole S."/>
            <person name="Thompson L."/>
            <person name="Tielen P."/>
            <person name="Tomasch J."/>
            <person name="von Jan M."/>
            <person name="Wanphrut N."/>
            <person name="Wichels A."/>
            <person name="Zech H."/>
            <person name="Simon M."/>
        </authorList>
    </citation>
    <scope>NUCLEOTIDE SEQUENCE [LARGE SCALE GENOMIC DNA]</scope>
    <source>
        <strain evidence="12">DSM 16493 / NCIMB 14021 / DFL 12</strain>
    </source>
</reference>
<proteinExistence type="inferred from homology"/>
<keyword evidence="3" id="KW-1003">Cell membrane</keyword>
<comment type="caution">
    <text evidence="9">Lacks conserved residue(s) required for the propagation of feature annotation.</text>
</comment>
<keyword evidence="5 9" id="KW-0812">Transmembrane</keyword>
<comment type="similarity">
    <text evidence="8 9">Belongs to the TRAP transporter small permease family.</text>
</comment>
<dbReference type="GO" id="GO:0022857">
    <property type="term" value="F:transmembrane transporter activity"/>
    <property type="evidence" value="ECO:0007669"/>
    <property type="project" value="UniProtKB-UniRule"/>
</dbReference>
<comment type="subunit">
    <text evidence="9">The complex comprises the extracytoplasmic solute receptor protein and the two transmembrane proteins.</text>
</comment>
<evidence type="ECO:0000256" key="4">
    <source>
        <dbReference type="ARBA" id="ARBA00022519"/>
    </source>
</evidence>